<evidence type="ECO:0000313" key="1">
    <source>
        <dbReference type="EMBL" id="GMH26066.1"/>
    </source>
</evidence>
<name>A0AAD3TBD5_NEPGR</name>
<evidence type="ECO:0000313" key="2">
    <source>
        <dbReference type="Proteomes" id="UP001279734"/>
    </source>
</evidence>
<proteinExistence type="predicted"/>
<dbReference type="EMBL" id="BSYO01000030">
    <property type="protein sequence ID" value="GMH26066.1"/>
    <property type="molecule type" value="Genomic_DNA"/>
</dbReference>
<sequence length="74" mass="8723">MVRWRFNIPSLHTSIQYKQPLSSTFLRHHRRKFSPLPFKSTDSNSPVYLSSNVNLLFRSGKRETLLPSLNHKNI</sequence>
<comment type="caution">
    <text evidence="1">The sequence shown here is derived from an EMBL/GenBank/DDBJ whole genome shotgun (WGS) entry which is preliminary data.</text>
</comment>
<dbReference type="Proteomes" id="UP001279734">
    <property type="component" value="Unassembled WGS sequence"/>
</dbReference>
<protein>
    <submittedName>
        <fullName evidence="1">Uncharacterized protein</fullName>
    </submittedName>
</protein>
<reference evidence="1" key="1">
    <citation type="submission" date="2023-05" db="EMBL/GenBank/DDBJ databases">
        <title>Nepenthes gracilis genome sequencing.</title>
        <authorList>
            <person name="Fukushima K."/>
        </authorList>
    </citation>
    <scope>NUCLEOTIDE SEQUENCE</scope>
    <source>
        <strain evidence="1">SING2019-196</strain>
    </source>
</reference>
<accession>A0AAD3TBD5</accession>
<organism evidence="1 2">
    <name type="scientific">Nepenthes gracilis</name>
    <name type="common">Slender pitcher plant</name>
    <dbReference type="NCBI Taxonomy" id="150966"/>
    <lineage>
        <taxon>Eukaryota</taxon>
        <taxon>Viridiplantae</taxon>
        <taxon>Streptophyta</taxon>
        <taxon>Embryophyta</taxon>
        <taxon>Tracheophyta</taxon>
        <taxon>Spermatophyta</taxon>
        <taxon>Magnoliopsida</taxon>
        <taxon>eudicotyledons</taxon>
        <taxon>Gunneridae</taxon>
        <taxon>Pentapetalae</taxon>
        <taxon>Caryophyllales</taxon>
        <taxon>Nepenthaceae</taxon>
        <taxon>Nepenthes</taxon>
    </lineage>
</organism>
<dbReference type="AlphaFoldDB" id="A0AAD3TBD5"/>
<keyword evidence="2" id="KW-1185">Reference proteome</keyword>
<gene>
    <name evidence="1" type="ORF">Nepgr_027909</name>
</gene>